<protein>
    <submittedName>
        <fullName evidence="2">LO1</fullName>
    </submittedName>
</protein>
<evidence type="ECO:0000313" key="3">
    <source>
        <dbReference type="Proteomes" id="UP001226838"/>
    </source>
</evidence>
<feature type="compositionally biased region" description="Pro residues" evidence="1">
    <location>
        <begin position="117"/>
        <end position="126"/>
    </location>
</feature>
<feature type="compositionally biased region" description="Acidic residues" evidence="1">
    <location>
        <begin position="136"/>
        <end position="155"/>
    </location>
</feature>
<proteinExistence type="predicted"/>
<feature type="compositionally biased region" description="Acidic residues" evidence="1">
    <location>
        <begin position="74"/>
        <end position="83"/>
    </location>
</feature>
<feature type="compositionally biased region" description="Low complexity" evidence="1">
    <location>
        <begin position="221"/>
        <end position="233"/>
    </location>
</feature>
<feature type="region of interest" description="Disordered" evidence="1">
    <location>
        <begin position="187"/>
        <end position="280"/>
    </location>
</feature>
<feature type="compositionally biased region" description="Pro residues" evidence="1">
    <location>
        <begin position="234"/>
        <end position="251"/>
    </location>
</feature>
<name>A0A2S1MK45_9VIRU</name>
<sequence length="280" mass="28299">MSCNRQSITLAPFFFVRLKTTERPEQGTMASQPKRFKQGSEEEEDVYGTVVFSDCHIVVNGNVSIVVNIDAAGAEEQEGDTGDDTPTSDGGEQAQGESAEAEAEEPGDSPICFQAFVPPPPPPPGPVALCCVDAAQGEEEGDANPTDGADEDGEGGIDVGRRLPDGCETDGGLSFEAGLMVKAHIQRSVDQQDSVRQPSTSTQAAPAASETDGPVHPDTGEAVAPAAPAAPAAEPEPTPAPVPIPAPPPPAAAALTPTAAPVSPQPAAEGSAPAPAAPAV</sequence>
<feature type="compositionally biased region" description="Low complexity" evidence="1">
    <location>
        <begin position="197"/>
        <end position="209"/>
    </location>
</feature>
<dbReference type="EMBL" id="MF946550">
    <property type="protein sequence ID" value="AWG87413.1"/>
    <property type="molecule type" value="Genomic_DNA"/>
</dbReference>
<organism evidence="2 3">
    <name type="scientific">Anguilla marmorata adomavirus 1</name>
    <dbReference type="NCBI Taxonomy" id="2175116"/>
    <lineage>
        <taxon>Viruses</taxon>
        <taxon>Adomaviruses</taxon>
    </lineage>
</organism>
<evidence type="ECO:0000256" key="1">
    <source>
        <dbReference type="SAM" id="MobiDB-lite"/>
    </source>
</evidence>
<feature type="compositionally biased region" description="Low complexity" evidence="1">
    <location>
        <begin position="84"/>
        <end position="98"/>
    </location>
</feature>
<feature type="compositionally biased region" description="Low complexity" evidence="1">
    <location>
        <begin position="252"/>
        <end position="280"/>
    </location>
</feature>
<reference evidence="2" key="1">
    <citation type="submission" date="2017-09" db="EMBL/GenBank/DDBJ databases">
        <title>Adomaviruses: a putative new virus family provides insights into dsDNA virus evolution.</title>
        <authorList>
            <person name="Welch N.L."/>
            <person name="Yutin N."/>
            <person name="Dill J."/>
            <person name="Camus A."/>
            <person name="Pang Y.-Y.S."/>
            <person name="Schiller J.T."/>
            <person name="Pipas J.M."/>
            <person name="An P."/>
            <person name="Delwart E."/>
            <person name="Koda S."/>
            <person name="Subrimaniam K."/>
            <person name="Waltzek T."/>
            <person name="Koonin E.V."/>
            <person name="Buck C.B."/>
            <person name="Ng T.F.F."/>
        </authorList>
    </citation>
    <scope>NUCLEOTIDE SEQUENCE</scope>
    <source>
        <strain evidence="2">NCI1</strain>
    </source>
</reference>
<accession>A0A2S1MK45</accession>
<dbReference type="Proteomes" id="UP001226838">
    <property type="component" value="Segment"/>
</dbReference>
<feature type="region of interest" description="Disordered" evidence="1">
    <location>
        <begin position="74"/>
        <end position="169"/>
    </location>
</feature>
<evidence type="ECO:0000313" key="2">
    <source>
        <dbReference type="EMBL" id="AWG87413.1"/>
    </source>
</evidence>